<keyword evidence="5 7" id="KW-0067">ATP-binding</keyword>
<evidence type="ECO:0000256" key="2">
    <source>
        <dbReference type="ARBA" id="ARBA00022723"/>
    </source>
</evidence>
<dbReference type="GO" id="GO:0004818">
    <property type="term" value="F:glutamate-tRNA ligase activity"/>
    <property type="evidence" value="ECO:0007669"/>
    <property type="project" value="TreeGrafter"/>
</dbReference>
<feature type="short sequence motif" description="'HIGH' region" evidence="7">
    <location>
        <begin position="9"/>
        <end position="19"/>
    </location>
</feature>
<keyword evidence="6 7" id="KW-0030">Aminoacyl-tRNA synthetase</keyword>
<feature type="binding site" evidence="7">
    <location>
        <begin position="6"/>
        <end position="10"/>
    </location>
    <ligand>
        <name>L-glutamate</name>
        <dbReference type="ChEBI" id="CHEBI:29985"/>
    </ligand>
</feature>
<dbReference type="GO" id="GO:0006400">
    <property type="term" value="P:tRNA modification"/>
    <property type="evidence" value="ECO:0007669"/>
    <property type="project" value="InterPro"/>
</dbReference>
<dbReference type="InterPro" id="IPR014729">
    <property type="entry name" value="Rossmann-like_a/b/a_fold"/>
</dbReference>
<dbReference type="Gene3D" id="3.40.50.620">
    <property type="entry name" value="HUPs"/>
    <property type="match status" value="1"/>
</dbReference>
<proteinExistence type="inferred from homology"/>
<feature type="binding site" evidence="7">
    <location>
        <position position="113"/>
    </location>
    <ligand>
        <name>Zn(2+)</name>
        <dbReference type="ChEBI" id="CHEBI:29105"/>
    </ligand>
</feature>
<protein>
    <recommendedName>
        <fullName evidence="7">Glutamyl-Q tRNA(Asp) synthetase</fullName>
        <shortName evidence="7">Glu-Q-RSs</shortName>
        <ecNumber evidence="7">6.1.1.-</ecNumber>
    </recommendedName>
</protein>
<dbReference type="NCBIfam" id="TIGR03838">
    <property type="entry name" value="queuosine_YadB"/>
    <property type="match status" value="1"/>
</dbReference>
<feature type="binding site" evidence="7">
    <location>
        <position position="189"/>
    </location>
    <ligand>
        <name>L-glutamate</name>
        <dbReference type="ChEBI" id="CHEBI:29985"/>
    </ligand>
</feature>
<feature type="binding site" evidence="7">
    <location>
        <position position="230"/>
    </location>
    <ligand>
        <name>ATP</name>
        <dbReference type="ChEBI" id="CHEBI:30616"/>
    </ligand>
</feature>
<feature type="binding site" evidence="7">
    <location>
        <position position="98"/>
    </location>
    <ligand>
        <name>Zn(2+)</name>
        <dbReference type="ChEBI" id="CHEBI:29105"/>
    </ligand>
</feature>
<evidence type="ECO:0000313" key="10">
    <source>
        <dbReference type="EMBL" id="PSL10504.1"/>
    </source>
</evidence>
<reference evidence="10 11" key="1">
    <citation type="submission" date="2018-03" db="EMBL/GenBank/DDBJ databases">
        <title>Genomic Encyclopedia of Archaeal and Bacterial Type Strains, Phase II (KMG-II): from individual species to whole genera.</title>
        <authorList>
            <person name="Goeker M."/>
        </authorList>
    </citation>
    <scope>NUCLEOTIDE SEQUENCE [LARGE SCALE GENOMIC DNA]</scope>
    <source>
        <strain evidence="10 11">DSM 17586</strain>
    </source>
</reference>
<dbReference type="NCBIfam" id="NF004314">
    <property type="entry name" value="PRK05710.1-3"/>
    <property type="match status" value="1"/>
</dbReference>
<evidence type="ECO:0000256" key="1">
    <source>
        <dbReference type="ARBA" id="ARBA00022598"/>
    </source>
</evidence>
<evidence type="ECO:0000259" key="9">
    <source>
        <dbReference type="Pfam" id="PF00749"/>
    </source>
</evidence>
<sequence length="296" mass="32969">MPCIGRFAPSPTGPLHFGSLLAALASYLDIRSRGGRWILRIEDLDPPREQPGASNAILHTLDAFGLHWDADVVYQSRRLSHYRDALEYLLSQHTAYPCNCSRKQLRSRNVTGYDGHCLQHPPAPGSNCAYRVRHLTSEQQFTDRIQGLRRYQWQGHQGDFMVFRRDGLFAYQLAVVVDDAEQGITEVLRGSDLIDETPHQMELQAQLGYPQPRYAHIPVITNAAGQKLSKQNLAPAISAHERQGLLLRALDLLGQQPPAELADASPDEVLSWATTHWQLATVPAVLSLPADAHPAP</sequence>
<feature type="binding site" evidence="7">
    <location>
        <position position="42"/>
    </location>
    <ligand>
        <name>L-glutamate</name>
        <dbReference type="ChEBI" id="CHEBI:29985"/>
    </ligand>
</feature>
<dbReference type="GO" id="GO:0005524">
    <property type="term" value="F:ATP binding"/>
    <property type="evidence" value="ECO:0007669"/>
    <property type="project" value="UniProtKB-KW"/>
</dbReference>
<dbReference type="GO" id="GO:0005829">
    <property type="term" value="C:cytosol"/>
    <property type="evidence" value="ECO:0007669"/>
    <property type="project" value="TreeGrafter"/>
</dbReference>
<dbReference type="RefSeq" id="WP_106593100.1">
    <property type="nucleotide sequence ID" value="NZ_PYGI01000026.1"/>
</dbReference>
<comment type="cofactor">
    <cofactor evidence="7">
        <name>Zn(2+)</name>
        <dbReference type="ChEBI" id="CHEBI:29105"/>
    </cofactor>
    <text evidence="7">Binds 1 zinc ion per subunit.</text>
</comment>
<keyword evidence="11" id="KW-1185">Reference proteome</keyword>
<evidence type="ECO:0000256" key="7">
    <source>
        <dbReference type="HAMAP-Rule" id="MF_01428"/>
    </source>
</evidence>
<dbReference type="AlphaFoldDB" id="A0A2P8ELZ8"/>
<dbReference type="PANTHER" id="PTHR43311:SF1">
    <property type="entry name" value="GLUTAMYL-Q TRNA(ASP) SYNTHETASE"/>
    <property type="match status" value="1"/>
</dbReference>
<feature type="binding site" evidence="7">
    <location>
        <position position="117"/>
    </location>
    <ligand>
        <name>Zn(2+)</name>
        <dbReference type="ChEBI" id="CHEBI:29105"/>
    </ligand>
</feature>
<feature type="binding site" evidence="7">
    <location>
        <position position="171"/>
    </location>
    <ligand>
        <name>L-glutamate</name>
        <dbReference type="ChEBI" id="CHEBI:29985"/>
    </ligand>
</feature>
<dbReference type="EMBL" id="PYGI01000026">
    <property type="protein sequence ID" value="PSL10504.1"/>
    <property type="molecule type" value="Genomic_DNA"/>
</dbReference>
<dbReference type="InterPro" id="IPR022380">
    <property type="entry name" value="Glu-Q_tRNA(Asp)_Synthase"/>
</dbReference>
<feature type="binding site" evidence="7">
    <location>
        <position position="100"/>
    </location>
    <ligand>
        <name>Zn(2+)</name>
        <dbReference type="ChEBI" id="CHEBI:29105"/>
    </ligand>
</feature>
<organism evidence="10 11">
    <name type="scientific">Marinobacterium halophilum</name>
    <dbReference type="NCBI Taxonomy" id="267374"/>
    <lineage>
        <taxon>Bacteria</taxon>
        <taxon>Pseudomonadati</taxon>
        <taxon>Pseudomonadota</taxon>
        <taxon>Gammaproteobacteria</taxon>
        <taxon>Oceanospirillales</taxon>
        <taxon>Oceanospirillaceae</taxon>
        <taxon>Marinobacterium</taxon>
    </lineage>
</organism>
<keyword evidence="4 7" id="KW-0862">Zinc</keyword>
<dbReference type="SUPFAM" id="SSF52374">
    <property type="entry name" value="Nucleotidylyl transferase"/>
    <property type="match status" value="1"/>
</dbReference>
<comment type="caution">
    <text evidence="10">The sequence shown here is derived from an EMBL/GenBank/DDBJ whole genome shotgun (WGS) entry which is preliminary data.</text>
</comment>
<comment type="function">
    <text evidence="7">Catalyzes the tRNA-independent activation of glutamate in presence of ATP and the subsequent transfer of glutamate onto a tRNA(Asp). Glutamate is transferred on the 2-amino-5-(4,5-dihydroxy-2-cyclopenten-1-yl) moiety of the queuosine in the wobble position of the QUC anticodon.</text>
</comment>
<dbReference type="GO" id="GO:0006424">
    <property type="term" value="P:glutamyl-tRNA aminoacylation"/>
    <property type="evidence" value="ECO:0007669"/>
    <property type="project" value="InterPro"/>
</dbReference>
<feature type="short sequence motif" description="'KMSKS' region" evidence="7">
    <location>
        <begin position="227"/>
        <end position="231"/>
    </location>
</feature>
<evidence type="ECO:0000256" key="3">
    <source>
        <dbReference type="ARBA" id="ARBA00022741"/>
    </source>
</evidence>
<feature type="domain" description="Glutamyl/glutaminyl-tRNA synthetase class Ib catalytic" evidence="9">
    <location>
        <begin position="6"/>
        <end position="244"/>
    </location>
</feature>
<evidence type="ECO:0000256" key="4">
    <source>
        <dbReference type="ARBA" id="ARBA00022833"/>
    </source>
</evidence>
<dbReference type="Pfam" id="PF00749">
    <property type="entry name" value="tRNA-synt_1c"/>
    <property type="match status" value="1"/>
</dbReference>
<dbReference type="FunFam" id="3.40.50.620:FF:000093">
    <property type="entry name" value="Glutamyl-Q tRNA(Asp) synthetase"/>
    <property type="match status" value="1"/>
</dbReference>
<gene>
    <name evidence="7" type="primary">gluQ</name>
    <name evidence="10" type="ORF">CLV44_12616</name>
</gene>
<comment type="similarity">
    <text evidence="7">Belongs to the class-I aminoacyl-tRNA synthetase family. GluQ subfamily.</text>
</comment>
<dbReference type="EC" id="6.1.1.-" evidence="7"/>
<dbReference type="OrthoDB" id="9807503at2"/>
<evidence type="ECO:0000256" key="5">
    <source>
        <dbReference type="ARBA" id="ARBA00022840"/>
    </source>
</evidence>
<dbReference type="HAMAP" id="MF_01428">
    <property type="entry name" value="Glu_Q_tRNA_synth"/>
    <property type="match status" value="1"/>
</dbReference>
<keyword evidence="2 7" id="KW-0479">Metal-binding</keyword>
<keyword evidence="8" id="KW-0648">Protein biosynthesis</keyword>
<dbReference type="PRINTS" id="PR00987">
    <property type="entry name" value="TRNASYNTHGLU"/>
</dbReference>
<keyword evidence="3 7" id="KW-0547">Nucleotide-binding</keyword>
<dbReference type="Proteomes" id="UP000242133">
    <property type="component" value="Unassembled WGS sequence"/>
</dbReference>
<evidence type="ECO:0000313" key="11">
    <source>
        <dbReference type="Proteomes" id="UP000242133"/>
    </source>
</evidence>
<dbReference type="GO" id="GO:0008270">
    <property type="term" value="F:zinc ion binding"/>
    <property type="evidence" value="ECO:0007669"/>
    <property type="project" value="UniProtKB-UniRule"/>
</dbReference>
<dbReference type="InterPro" id="IPR000924">
    <property type="entry name" value="Glu/Gln-tRNA-synth"/>
</dbReference>
<evidence type="ECO:0000256" key="6">
    <source>
        <dbReference type="ARBA" id="ARBA00023146"/>
    </source>
</evidence>
<dbReference type="PANTHER" id="PTHR43311">
    <property type="entry name" value="GLUTAMATE--TRNA LIGASE"/>
    <property type="match status" value="1"/>
</dbReference>
<dbReference type="InterPro" id="IPR020058">
    <property type="entry name" value="Glu/Gln-tRNA-synth_Ib_cat-dom"/>
</dbReference>
<keyword evidence="1 7" id="KW-0436">Ligase</keyword>
<accession>A0A2P8ELZ8</accession>
<evidence type="ECO:0000256" key="8">
    <source>
        <dbReference type="RuleBase" id="RU363037"/>
    </source>
</evidence>
<name>A0A2P8ELZ8_9GAMM</name>
<dbReference type="InterPro" id="IPR049940">
    <property type="entry name" value="GluQ/Sye"/>
</dbReference>